<keyword evidence="3" id="KW-0479">Metal-binding</keyword>
<sequence length="517" mass="58822">MEPKCDSNLTSFQFRSCQLLSRQAFGFWKVEILLNALSAMKAPVDLVCVRCPADVRHRAGYSPKHNRIWMCANRFWNPFEFRRVLVHELTHAFDFARAKVDTGSCVHIACTEIRAWNLSGECDLWRNSFKYFGEEMINRKQRCVRDGAVASLLENERCQDTYVAHAALEEAWPQCWRDYWPFTTKPVPVPLPATLVMEKSFWSFFSTFTMHRFEFSMKQGGCTAKQGRCFPLLTAVQCAAKCEAQNECVAFDRPNVFGKGECCLYPAGQAVVPDGSPQKRCFVWIGPRALEAKEGRSSYFGEIWRQPALQNMAHLSTDADKQAASAIMDLCLPWSHCSFRIFNCRGQPLYALVAKMLASADSPLQLVWSYEIRNSSGHYLGRTSELQSGYRPIELYDAQGRNVATLSTVWTFLSSVSTGTWYINNEFPGIAASEQPLLDGRLVAFLAAHQFAAQGWFGPFWTLLFWCSLLGGLAFVIKRWLQAPEKYGLIEEETSGCWNVRKREVEVESKNRVCRAC</sequence>
<comment type="caution">
    <text evidence="7">The sequence shown here is derived from an EMBL/GenBank/DDBJ whole genome shotgun (WGS) entry which is preliminary data.</text>
</comment>
<accession>A0ABP0IWD6</accession>
<gene>
    <name evidence="7" type="ORF">SCF082_LOCUS8998</name>
</gene>
<keyword evidence="6" id="KW-0812">Transmembrane</keyword>
<comment type="similarity">
    <text evidence="1">Belongs to the peptidase M76 family.</text>
</comment>
<organism evidence="7 8">
    <name type="scientific">Durusdinium trenchii</name>
    <dbReference type="NCBI Taxonomy" id="1381693"/>
    <lineage>
        <taxon>Eukaryota</taxon>
        <taxon>Sar</taxon>
        <taxon>Alveolata</taxon>
        <taxon>Dinophyceae</taxon>
        <taxon>Suessiales</taxon>
        <taxon>Symbiodiniaceae</taxon>
        <taxon>Durusdinium</taxon>
    </lineage>
</organism>
<protein>
    <submittedName>
        <fullName evidence="7">Mitochondrial inner membrane protease ATP23</fullName>
    </submittedName>
</protein>
<keyword evidence="5" id="KW-0482">Metalloprotease</keyword>
<feature type="transmembrane region" description="Helical" evidence="6">
    <location>
        <begin position="456"/>
        <end position="477"/>
    </location>
</feature>
<name>A0ABP0IWD6_9DINO</name>
<keyword evidence="2 7" id="KW-0645">Protease</keyword>
<dbReference type="PANTHER" id="PTHR21711:SF0">
    <property type="entry name" value="MITOCHONDRIAL INNER MEMBRANE PROTEASE ATP23 HOMOLOG"/>
    <property type="match status" value="1"/>
</dbReference>
<dbReference type="Pfam" id="PF09768">
    <property type="entry name" value="Peptidase_M76"/>
    <property type="match status" value="1"/>
</dbReference>
<reference evidence="7 8" key="1">
    <citation type="submission" date="2024-02" db="EMBL/GenBank/DDBJ databases">
        <authorList>
            <person name="Chen Y."/>
            <person name="Shah S."/>
            <person name="Dougan E. K."/>
            <person name="Thang M."/>
            <person name="Chan C."/>
        </authorList>
    </citation>
    <scope>NUCLEOTIDE SEQUENCE [LARGE SCALE GENOMIC DNA]</scope>
</reference>
<evidence type="ECO:0000256" key="6">
    <source>
        <dbReference type="SAM" id="Phobius"/>
    </source>
</evidence>
<evidence type="ECO:0000256" key="3">
    <source>
        <dbReference type="ARBA" id="ARBA00022723"/>
    </source>
</evidence>
<dbReference type="GO" id="GO:0008233">
    <property type="term" value="F:peptidase activity"/>
    <property type="evidence" value="ECO:0007669"/>
    <property type="project" value="UniProtKB-KW"/>
</dbReference>
<evidence type="ECO:0000256" key="4">
    <source>
        <dbReference type="ARBA" id="ARBA00022801"/>
    </source>
</evidence>
<dbReference type="PANTHER" id="PTHR21711">
    <property type="entry name" value="MITOCHONDRIAL INNER MEMBRANE PROTEASE"/>
    <property type="match status" value="1"/>
</dbReference>
<keyword evidence="6" id="KW-0472">Membrane</keyword>
<evidence type="ECO:0000313" key="7">
    <source>
        <dbReference type="EMBL" id="CAK9006380.1"/>
    </source>
</evidence>
<dbReference type="GO" id="GO:0006508">
    <property type="term" value="P:proteolysis"/>
    <property type="evidence" value="ECO:0007669"/>
    <property type="project" value="UniProtKB-KW"/>
</dbReference>
<dbReference type="Proteomes" id="UP001642464">
    <property type="component" value="Unassembled WGS sequence"/>
</dbReference>
<keyword evidence="8" id="KW-1185">Reference proteome</keyword>
<dbReference type="InterPro" id="IPR019165">
    <property type="entry name" value="Peptidase_M76_ATP23"/>
</dbReference>
<evidence type="ECO:0000256" key="1">
    <source>
        <dbReference type="ARBA" id="ARBA00009915"/>
    </source>
</evidence>
<evidence type="ECO:0000313" key="8">
    <source>
        <dbReference type="Proteomes" id="UP001642464"/>
    </source>
</evidence>
<proteinExistence type="inferred from homology"/>
<evidence type="ECO:0000256" key="2">
    <source>
        <dbReference type="ARBA" id="ARBA00022670"/>
    </source>
</evidence>
<keyword evidence="4" id="KW-0378">Hydrolase</keyword>
<keyword evidence="6" id="KW-1133">Transmembrane helix</keyword>
<evidence type="ECO:0000256" key="5">
    <source>
        <dbReference type="ARBA" id="ARBA00023049"/>
    </source>
</evidence>
<dbReference type="EMBL" id="CAXAMM010005191">
    <property type="protein sequence ID" value="CAK9006380.1"/>
    <property type="molecule type" value="Genomic_DNA"/>
</dbReference>